<sequence>MKKIILLHLVVGCILLGCLASCTKPQKKQSDLVYNLHSKSLTLQDTSYFISVLYVLDNGKKDTAFVEFEDKLTHVHLKTLPNYRTKDASGNFDQLLTSTKLDFVVLLEPKDTKKGRKFFKFRTINPDSVGNIYAREW</sequence>
<evidence type="ECO:0000256" key="1">
    <source>
        <dbReference type="SAM" id="SignalP"/>
    </source>
</evidence>
<dbReference type="AlphaFoldDB" id="A0AAJ1QC22"/>
<name>A0AAJ1QC22_9FLAO</name>
<evidence type="ECO:0000313" key="2">
    <source>
        <dbReference type="EMBL" id="MDM1071291.1"/>
    </source>
</evidence>
<dbReference type="PROSITE" id="PS51257">
    <property type="entry name" value="PROKAR_LIPOPROTEIN"/>
    <property type="match status" value="1"/>
</dbReference>
<dbReference type="EMBL" id="JACAGJ010000001">
    <property type="protein sequence ID" value="MDM1071291.1"/>
    <property type="molecule type" value="Genomic_DNA"/>
</dbReference>
<reference evidence="2" key="2">
    <citation type="journal article" date="2022" name="Sci. Total Environ.">
        <title>Prevalence, transmission, and molecular epidemiology of tet(X)-positive bacteria among humans, animals, and environmental niches in China: An epidemiological, and genomic-based study.</title>
        <authorList>
            <person name="Dong N."/>
            <person name="Zeng Y."/>
            <person name="Cai C."/>
            <person name="Sun C."/>
            <person name="Lu J."/>
            <person name="Liu C."/>
            <person name="Zhou H."/>
            <person name="Sun Q."/>
            <person name="Shu L."/>
            <person name="Wang H."/>
            <person name="Wang Y."/>
            <person name="Wang S."/>
            <person name="Wu C."/>
            <person name="Chan E.W."/>
            <person name="Chen G."/>
            <person name="Shen Z."/>
            <person name="Chen S."/>
            <person name="Zhang R."/>
        </authorList>
    </citation>
    <scope>NUCLEOTIDE SEQUENCE</scope>
    <source>
        <strain evidence="2">R655-4</strain>
    </source>
</reference>
<dbReference type="RefSeq" id="WP_286491705.1">
    <property type="nucleotide sequence ID" value="NZ_JACAGJ010000001.1"/>
</dbReference>
<feature type="signal peptide" evidence="1">
    <location>
        <begin position="1"/>
        <end position="20"/>
    </location>
</feature>
<gene>
    <name evidence="2" type="ORF">HX001_02165</name>
</gene>
<dbReference type="Proteomes" id="UP001170959">
    <property type="component" value="Unassembled WGS sequence"/>
</dbReference>
<organism evidence="2 3">
    <name type="scientific">Empedobacter brevis</name>
    <dbReference type="NCBI Taxonomy" id="247"/>
    <lineage>
        <taxon>Bacteria</taxon>
        <taxon>Pseudomonadati</taxon>
        <taxon>Bacteroidota</taxon>
        <taxon>Flavobacteriia</taxon>
        <taxon>Flavobacteriales</taxon>
        <taxon>Weeksellaceae</taxon>
        <taxon>Empedobacter</taxon>
    </lineage>
</organism>
<evidence type="ECO:0008006" key="4">
    <source>
        <dbReference type="Google" id="ProtNLM"/>
    </source>
</evidence>
<proteinExistence type="predicted"/>
<evidence type="ECO:0000313" key="3">
    <source>
        <dbReference type="Proteomes" id="UP001170959"/>
    </source>
</evidence>
<feature type="chain" id="PRO_5042496250" description="Lipoprotein" evidence="1">
    <location>
        <begin position="21"/>
        <end position="137"/>
    </location>
</feature>
<reference evidence="2" key="1">
    <citation type="submission" date="2020-06" db="EMBL/GenBank/DDBJ databases">
        <authorList>
            <person name="Dong N."/>
        </authorList>
    </citation>
    <scope>NUCLEOTIDE SEQUENCE</scope>
    <source>
        <strain evidence="2">R655-4</strain>
    </source>
</reference>
<keyword evidence="1" id="KW-0732">Signal</keyword>
<comment type="caution">
    <text evidence="2">The sequence shown here is derived from an EMBL/GenBank/DDBJ whole genome shotgun (WGS) entry which is preliminary data.</text>
</comment>
<accession>A0AAJ1QC22</accession>
<protein>
    <recommendedName>
        <fullName evidence="4">Lipoprotein</fullName>
    </recommendedName>
</protein>